<reference evidence="3 4" key="1">
    <citation type="submission" date="2023-04" db="EMBL/GenBank/DDBJ databases">
        <title>Genome Encyclopedia of Bacteria and Archaea VI: Functional Genomics of Type Strains.</title>
        <authorList>
            <person name="Whitman W."/>
        </authorList>
    </citation>
    <scope>NUCLEOTIDE SEQUENCE [LARGE SCALE GENOMIC DNA]</scope>
    <source>
        <strain evidence="3 4">SG_E_30_P1</strain>
    </source>
</reference>
<dbReference type="InterPro" id="IPR036374">
    <property type="entry name" value="OxRdtase_Mopterin-bd_sf"/>
</dbReference>
<evidence type="ECO:0000256" key="1">
    <source>
        <dbReference type="SAM" id="Phobius"/>
    </source>
</evidence>
<protein>
    <submittedName>
        <fullName evidence="3">DMSO/TMAO reductase YedYZ molybdopterin-dependent catalytic subunit</fullName>
    </submittedName>
</protein>
<dbReference type="PANTHER" id="PTHR19372">
    <property type="entry name" value="SULFITE REDUCTASE"/>
    <property type="match status" value="1"/>
</dbReference>
<keyword evidence="1" id="KW-0472">Membrane</keyword>
<sequence length="516" mass="54513">MKRETWWAAGVGVLSAAASVSVGHLVALFVAPAASPLLAVGAWVIDIVPPWVKDAAIALFGTGDKVALLVSLGLLVAVLAVLAGVVELRRSPWGVVILVIVGAIATAAALSRAGSTINWAIPTAVGVAVGAGVLRITADRLRRWSRAPSTSVPAEFSSAGVSRRGFLTAVAVSAGVAALAGVASGVMSRVTEAANTVREAIRLPKPAVAAPPIPAEAELDIEGLATVVTPNASFYRIDTALGVPKIDPSEWRLRITGMVENEIEIGWDELLALPLEEAAVTLTCVSNPVGGDLIGNAVWLGYPIRHLLERARPTVDADMVLSRSIDGWTASTPLESLTDDARVAMLAVGMNGEPLPLEHGFPVRMVVAGLYGYVSATKWVTELTVTRFDRETAYWTDRGWAELGPIKMSSRIDVPRAGVVVDAGRVVVAGVAWAQHKGIHGVQVSVDRGEWHDARLAEEINVDTWVQWVWEWDAEPGDHELQVRATDAFGGTQSPERVAPVPDGAEGWHTVRVSVA</sequence>
<keyword evidence="1" id="KW-0812">Transmembrane</keyword>
<dbReference type="InterPro" id="IPR000572">
    <property type="entry name" value="OxRdtase_Mopterin-bd_dom"/>
</dbReference>
<feature type="transmembrane region" description="Helical" evidence="1">
    <location>
        <begin position="6"/>
        <end position="30"/>
    </location>
</feature>
<comment type="caution">
    <text evidence="3">The sequence shown here is derived from an EMBL/GenBank/DDBJ whole genome shotgun (WGS) entry which is preliminary data.</text>
</comment>
<feature type="transmembrane region" description="Helical" evidence="1">
    <location>
        <begin position="117"/>
        <end position="136"/>
    </location>
</feature>
<dbReference type="EMBL" id="JARXVQ010000001">
    <property type="protein sequence ID" value="MDH6180261.1"/>
    <property type="molecule type" value="Genomic_DNA"/>
</dbReference>
<accession>A0ABT6KJW6</accession>
<dbReference type="InterPro" id="IPR014756">
    <property type="entry name" value="Ig_E-set"/>
</dbReference>
<feature type="transmembrane region" description="Helical" evidence="1">
    <location>
        <begin position="66"/>
        <end position="86"/>
    </location>
</feature>
<name>A0ABT6KJW6_9MICO</name>
<feature type="transmembrane region" description="Helical" evidence="1">
    <location>
        <begin position="93"/>
        <end position="111"/>
    </location>
</feature>
<proteinExistence type="predicted"/>
<dbReference type="Gene3D" id="3.90.420.10">
    <property type="entry name" value="Oxidoreductase, molybdopterin-binding domain"/>
    <property type="match status" value="1"/>
</dbReference>
<dbReference type="PANTHER" id="PTHR19372:SF7">
    <property type="entry name" value="SULFITE OXIDASE, MITOCHONDRIAL"/>
    <property type="match status" value="1"/>
</dbReference>
<gene>
    <name evidence="3" type="ORF">M2152_000443</name>
</gene>
<keyword evidence="1" id="KW-1133">Transmembrane helix</keyword>
<dbReference type="Gene3D" id="2.60.40.650">
    <property type="match status" value="1"/>
</dbReference>
<dbReference type="RefSeq" id="WP_322132624.1">
    <property type="nucleotide sequence ID" value="NZ_CP085036.1"/>
</dbReference>
<dbReference type="Proteomes" id="UP001160142">
    <property type="component" value="Unassembled WGS sequence"/>
</dbReference>
<dbReference type="SUPFAM" id="SSF81296">
    <property type="entry name" value="E set domains"/>
    <property type="match status" value="1"/>
</dbReference>
<evidence type="ECO:0000313" key="3">
    <source>
        <dbReference type="EMBL" id="MDH6180261.1"/>
    </source>
</evidence>
<feature type="transmembrane region" description="Helical" evidence="1">
    <location>
        <begin position="166"/>
        <end position="187"/>
    </location>
</feature>
<dbReference type="Pfam" id="PF00174">
    <property type="entry name" value="Oxidored_molyb"/>
    <property type="match status" value="1"/>
</dbReference>
<keyword evidence="4" id="KW-1185">Reference proteome</keyword>
<evidence type="ECO:0000313" key="4">
    <source>
        <dbReference type="Proteomes" id="UP001160142"/>
    </source>
</evidence>
<feature type="domain" description="Oxidoreductase molybdopterin-binding" evidence="2">
    <location>
        <begin position="241"/>
        <end position="392"/>
    </location>
</feature>
<evidence type="ECO:0000259" key="2">
    <source>
        <dbReference type="Pfam" id="PF00174"/>
    </source>
</evidence>
<organism evidence="3 4">
    <name type="scientific">Antiquaquibacter oligotrophicus</name>
    <dbReference type="NCBI Taxonomy" id="2880260"/>
    <lineage>
        <taxon>Bacteria</taxon>
        <taxon>Bacillati</taxon>
        <taxon>Actinomycetota</taxon>
        <taxon>Actinomycetes</taxon>
        <taxon>Micrococcales</taxon>
        <taxon>Microbacteriaceae</taxon>
        <taxon>Antiquaquibacter</taxon>
    </lineage>
</organism>
<dbReference type="SUPFAM" id="SSF56524">
    <property type="entry name" value="Oxidoreductase molybdopterin-binding domain"/>
    <property type="match status" value="1"/>
</dbReference>